<gene>
    <name evidence="2" type="ORF">Micbo1qcDRAFT_178910</name>
</gene>
<dbReference type="EMBL" id="KQ964262">
    <property type="protein sequence ID" value="KXJ87410.1"/>
    <property type="molecule type" value="Genomic_DNA"/>
</dbReference>
<dbReference type="Proteomes" id="UP000070501">
    <property type="component" value="Unassembled WGS sequence"/>
</dbReference>
<protein>
    <submittedName>
        <fullName evidence="2">Uncharacterized protein</fullName>
    </submittedName>
</protein>
<evidence type="ECO:0000313" key="2">
    <source>
        <dbReference type="EMBL" id="KXJ87410.1"/>
    </source>
</evidence>
<dbReference type="AlphaFoldDB" id="A0A136IR53"/>
<evidence type="ECO:0000256" key="1">
    <source>
        <dbReference type="SAM" id="SignalP"/>
    </source>
</evidence>
<reference evidence="3" key="1">
    <citation type="submission" date="2016-02" db="EMBL/GenBank/DDBJ databases">
        <title>Draft genome sequence of Microdochium bolleyi, a fungal endophyte of beachgrass.</title>
        <authorList>
            <consortium name="DOE Joint Genome Institute"/>
            <person name="David A.S."/>
            <person name="May G."/>
            <person name="Haridas S."/>
            <person name="Lim J."/>
            <person name="Wang M."/>
            <person name="Labutti K."/>
            <person name="Lipzen A."/>
            <person name="Barry K."/>
            <person name="Grigoriev I.V."/>
        </authorList>
    </citation>
    <scope>NUCLEOTIDE SEQUENCE [LARGE SCALE GENOMIC DNA]</scope>
    <source>
        <strain evidence="3">J235TASD1</strain>
    </source>
</reference>
<feature type="signal peptide" evidence="1">
    <location>
        <begin position="1"/>
        <end position="26"/>
    </location>
</feature>
<evidence type="ECO:0000313" key="3">
    <source>
        <dbReference type="Proteomes" id="UP000070501"/>
    </source>
</evidence>
<dbReference type="InParanoid" id="A0A136IR53"/>
<sequence>MRLRTGCCRLCCCGLLLISFSVSPSAEKPSILSEPNRDDMLTPGYQHALAFGASLSKNIVCVLCPTPPPSDALLLRARIRTLHKEVDWAVDAVALPTRILGLGLIFLIPAWDEGEARRVPLFDEC</sequence>
<organism evidence="2 3">
    <name type="scientific">Microdochium bolleyi</name>
    <dbReference type="NCBI Taxonomy" id="196109"/>
    <lineage>
        <taxon>Eukaryota</taxon>
        <taxon>Fungi</taxon>
        <taxon>Dikarya</taxon>
        <taxon>Ascomycota</taxon>
        <taxon>Pezizomycotina</taxon>
        <taxon>Sordariomycetes</taxon>
        <taxon>Xylariomycetidae</taxon>
        <taxon>Xylariales</taxon>
        <taxon>Microdochiaceae</taxon>
        <taxon>Microdochium</taxon>
    </lineage>
</organism>
<keyword evidence="3" id="KW-1185">Reference proteome</keyword>
<name>A0A136IR53_9PEZI</name>
<proteinExistence type="predicted"/>
<accession>A0A136IR53</accession>
<keyword evidence="1" id="KW-0732">Signal</keyword>
<feature type="chain" id="PRO_5007292996" evidence="1">
    <location>
        <begin position="27"/>
        <end position="125"/>
    </location>
</feature>